<evidence type="ECO:0000313" key="2">
    <source>
        <dbReference type="Proteomes" id="UP000287394"/>
    </source>
</evidence>
<dbReference type="InterPro" id="IPR014710">
    <property type="entry name" value="RmlC-like_jellyroll"/>
</dbReference>
<accession>A0A402CQW3</accession>
<dbReference type="CDD" id="cd00038">
    <property type="entry name" value="CAP_ED"/>
    <property type="match status" value="1"/>
</dbReference>
<organism evidence="1 2">
    <name type="scientific">Capsulimonas corticalis</name>
    <dbReference type="NCBI Taxonomy" id="2219043"/>
    <lineage>
        <taxon>Bacteria</taxon>
        <taxon>Bacillati</taxon>
        <taxon>Armatimonadota</taxon>
        <taxon>Armatimonadia</taxon>
        <taxon>Capsulimonadales</taxon>
        <taxon>Capsulimonadaceae</taxon>
        <taxon>Capsulimonas</taxon>
    </lineage>
</organism>
<dbReference type="RefSeq" id="WP_125205798.1">
    <property type="nucleotide sequence ID" value="NZ_AP025739.1"/>
</dbReference>
<dbReference type="SUPFAM" id="SSF46785">
    <property type="entry name" value="Winged helix' DNA-binding domain"/>
    <property type="match status" value="1"/>
</dbReference>
<dbReference type="InterPro" id="IPR000595">
    <property type="entry name" value="cNMP-bd_dom"/>
</dbReference>
<dbReference type="SUPFAM" id="SSF51206">
    <property type="entry name" value="cAMP-binding domain-like"/>
    <property type="match status" value="1"/>
</dbReference>
<dbReference type="InterPro" id="IPR036390">
    <property type="entry name" value="WH_DNA-bd_sf"/>
</dbReference>
<dbReference type="OrthoDB" id="9812325at2"/>
<keyword evidence="2" id="KW-1185">Reference proteome</keyword>
<dbReference type="EMBL" id="AP025739">
    <property type="protein sequence ID" value="BDI32616.1"/>
    <property type="molecule type" value="Genomic_DNA"/>
</dbReference>
<dbReference type="Gene3D" id="2.60.120.10">
    <property type="entry name" value="Jelly Rolls"/>
    <property type="match status" value="1"/>
</dbReference>
<dbReference type="Pfam" id="PF00027">
    <property type="entry name" value="cNMP_binding"/>
    <property type="match status" value="1"/>
</dbReference>
<protein>
    <submittedName>
        <fullName evidence="1">Uncharacterized protein</fullName>
    </submittedName>
</protein>
<gene>
    <name evidence="1" type="ORF">CCAX7_46670</name>
</gene>
<dbReference type="AlphaFoldDB" id="A0A402CQW3"/>
<dbReference type="InterPro" id="IPR018490">
    <property type="entry name" value="cNMP-bd_dom_sf"/>
</dbReference>
<evidence type="ECO:0000313" key="1">
    <source>
        <dbReference type="EMBL" id="BDI32616.1"/>
    </source>
</evidence>
<sequence>MSETFNEPKNSVVSKRRLATIREPVGEAAKLSDLSEKLLEDVDQTILESLLQHCRICYLEPAQYLHLVRKHRRFIYVLRKGYVTVSLKTKENEPAKFLAWRKPGQLLGEMEALYPDTDTISARLKATDKCELLEIPSKILINIADNTPAIYRNVCSLLIEKNFEHRRRADVLKLRTPLDRVRATLIHLRRERGYELDNKTIKGNIRPQDIAGFIGEDPDRVTPKLDMLVEEGSIEYINSDEMREFKGKRIEGKKIKIRNEKLLSEK</sequence>
<proteinExistence type="predicted"/>
<dbReference type="PROSITE" id="PS50042">
    <property type="entry name" value="CNMP_BINDING_3"/>
    <property type="match status" value="1"/>
</dbReference>
<name>A0A402CQW3_9BACT</name>
<dbReference type="KEGG" id="ccot:CCAX7_46670"/>
<reference evidence="1 2" key="1">
    <citation type="journal article" date="2019" name="Int. J. Syst. Evol. Microbiol.">
        <title>Capsulimonas corticalis gen. nov., sp. nov., an aerobic capsulated bacterium, of a novel bacterial order, Capsulimonadales ord. nov., of the class Armatimonadia of the phylum Armatimonadetes.</title>
        <authorList>
            <person name="Li J."/>
            <person name="Kudo C."/>
            <person name="Tonouchi A."/>
        </authorList>
    </citation>
    <scope>NUCLEOTIDE SEQUENCE [LARGE SCALE GENOMIC DNA]</scope>
    <source>
        <strain evidence="1 2">AX-7</strain>
    </source>
</reference>
<dbReference type="Proteomes" id="UP000287394">
    <property type="component" value="Chromosome"/>
</dbReference>